<protein>
    <recommendedName>
        <fullName evidence="2">Transposase (putative) gypsy type domain-containing protein</fullName>
    </recommendedName>
</protein>
<name>A0A8J5S5Z2_ZIZPA</name>
<evidence type="ECO:0000313" key="3">
    <source>
        <dbReference type="EMBL" id="KAG8065038.1"/>
    </source>
</evidence>
<dbReference type="Proteomes" id="UP000729402">
    <property type="component" value="Unassembled WGS sequence"/>
</dbReference>
<reference evidence="3" key="1">
    <citation type="journal article" date="2021" name="bioRxiv">
        <title>Whole Genome Assembly and Annotation of Northern Wild Rice, Zizania palustris L., Supports a Whole Genome Duplication in the Zizania Genus.</title>
        <authorList>
            <person name="Haas M."/>
            <person name="Kono T."/>
            <person name="Macchietto M."/>
            <person name="Millas R."/>
            <person name="McGilp L."/>
            <person name="Shao M."/>
            <person name="Duquette J."/>
            <person name="Hirsch C.N."/>
            <person name="Kimball J."/>
        </authorList>
    </citation>
    <scope>NUCLEOTIDE SEQUENCE</scope>
    <source>
        <tissue evidence="3">Fresh leaf tissue</tissue>
    </source>
</reference>
<keyword evidence="4" id="KW-1185">Reference proteome</keyword>
<dbReference type="InterPro" id="IPR007321">
    <property type="entry name" value="Transposase_28"/>
</dbReference>
<dbReference type="PANTHER" id="PTHR33026">
    <property type="entry name" value="OS06G0360600 PROTEIN"/>
    <property type="match status" value="1"/>
</dbReference>
<evidence type="ECO:0000313" key="4">
    <source>
        <dbReference type="Proteomes" id="UP000729402"/>
    </source>
</evidence>
<sequence length="561" mass="61861">MSYQLGPSTCKRESLAVAVEGKISSEIVIRKPGKEAIPSPRPGEVVVFEAFFEAGLGLLAVDFLSEVLDLFHVTLPQLSPNAIARLAIFEWALRAEGCEGRAEIFAALHRASCQPKTYLGPGGEKIVVAFGSINFWLWDEFALRFPAKAINARWYTDWILRWFYAEVGAGSRLAGPLQDINFRREALVHPDPGQLEARLSLLQRISRRMSMRDLAEEFIALQIPPLMDNWPITFEEDPEGGLRKISSNSSPAAPMTSEQVVRASEKILGVPTPAEKEWRTKLVDLPQEEASVTEGGVKVTVEPASIPDEAVAATPREAPTVDPSVLNFESDEDFGVAFDPPSSPVLTHRQDFGVGFAPMEVAPPEDTVLGPQHLRGQFQKLHRWGLEKQIVLARVAAVSNERGSLRLQGKVTALQRSLNVSEVRVSCLDKMVSAEWRARQNLEAANKKLEEEQIVLRAEVEKMRVEHATAGAEVVKLQEEKAKATEDASNLHSQKSSLATEAARLSAMVDELTSSKDALIEDKVKSEKVAAEVMNNLLGVLEYFGTLWTLRSSDNVPWSDG</sequence>
<feature type="domain" description="Transposase (putative) gypsy type" evidence="2">
    <location>
        <begin position="46"/>
        <end position="89"/>
    </location>
</feature>
<proteinExistence type="predicted"/>
<evidence type="ECO:0000259" key="2">
    <source>
        <dbReference type="Pfam" id="PF04195"/>
    </source>
</evidence>
<keyword evidence="1" id="KW-0175">Coiled coil</keyword>
<evidence type="ECO:0000256" key="1">
    <source>
        <dbReference type="SAM" id="Coils"/>
    </source>
</evidence>
<organism evidence="3 4">
    <name type="scientific">Zizania palustris</name>
    <name type="common">Northern wild rice</name>
    <dbReference type="NCBI Taxonomy" id="103762"/>
    <lineage>
        <taxon>Eukaryota</taxon>
        <taxon>Viridiplantae</taxon>
        <taxon>Streptophyta</taxon>
        <taxon>Embryophyta</taxon>
        <taxon>Tracheophyta</taxon>
        <taxon>Spermatophyta</taxon>
        <taxon>Magnoliopsida</taxon>
        <taxon>Liliopsida</taxon>
        <taxon>Poales</taxon>
        <taxon>Poaceae</taxon>
        <taxon>BOP clade</taxon>
        <taxon>Oryzoideae</taxon>
        <taxon>Oryzeae</taxon>
        <taxon>Zizaniinae</taxon>
        <taxon>Zizania</taxon>
    </lineage>
</organism>
<dbReference type="PANTHER" id="PTHR33026:SF7">
    <property type="entry name" value="OS03G0100275 PROTEIN"/>
    <property type="match status" value="1"/>
</dbReference>
<feature type="coiled-coil region" evidence="1">
    <location>
        <begin position="439"/>
        <end position="494"/>
    </location>
</feature>
<accession>A0A8J5S5Z2</accession>
<gene>
    <name evidence="3" type="ORF">GUJ93_ZPchr0004g38983</name>
</gene>
<comment type="caution">
    <text evidence="3">The sequence shown here is derived from an EMBL/GenBank/DDBJ whole genome shotgun (WGS) entry which is preliminary data.</text>
</comment>
<dbReference type="EMBL" id="JAAALK010000285">
    <property type="protein sequence ID" value="KAG8065038.1"/>
    <property type="molecule type" value="Genomic_DNA"/>
</dbReference>
<dbReference type="AlphaFoldDB" id="A0A8J5S5Z2"/>
<reference evidence="3" key="2">
    <citation type="submission" date="2021-02" db="EMBL/GenBank/DDBJ databases">
        <authorList>
            <person name="Kimball J.A."/>
            <person name="Haas M.W."/>
            <person name="Macchietto M."/>
            <person name="Kono T."/>
            <person name="Duquette J."/>
            <person name="Shao M."/>
        </authorList>
    </citation>
    <scope>NUCLEOTIDE SEQUENCE</scope>
    <source>
        <tissue evidence="3">Fresh leaf tissue</tissue>
    </source>
</reference>
<dbReference type="Pfam" id="PF04195">
    <property type="entry name" value="Transposase_28"/>
    <property type="match status" value="1"/>
</dbReference>